<dbReference type="Proteomes" id="UP001141183">
    <property type="component" value="Unassembled WGS sequence"/>
</dbReference>
<evidence type="ECO:0000313" key="1">
    <source>
        <dbReference type="EMBL" id="MDC4238821.1"/>
    </source>
</evidence>
<sequence>MKPNLEFSKCSWEPRWNVKFKKSGKTLCTVYPRENYFTVIVVIGKKEKEKKKGFIGLIIQLILI</sequence>
<comment type="caution">
    <text evidence="1">The sequence shown here is derived from an EMBL/GenBank/DDBJ whole genome shotgun (WGS) entry which is preliminary data.</text>
</comment>
<dbReference type="Pfam" id="PF12663">
    <property type="entry name" value="DUF3788"/>
    <property type="match status" value="1"/>
</dbReference>
<dbReference type="RefSeq" id="WP_051005288.1">
    <property type="nucleotide sequence ID" value="NZ_CABKOG010000003.1"/>
</dbReference>
<gene>
    <name evidence="1" type="ORF">NE398_01375</name>
</gene>
<proteinExistence type="predicted"/>
<dbReference type="InterPro" id="IPR024265">
    <property type="entry name" value="DUF3788"/>
</dbReference>
<dbReference type="EMBL" id="JAMRYU010000001">
    <property type="protein sequence ID" value="MDC4238821.1"/>
    <property type="molecule type" value="Genomic_DNA"/>
</dbReference>
<dbReference type="AlphaFoldDB" id="A0A9X4B0U7"/>
<organism evidence="1 2">
    <name type="scientific">Clostridium tertium</name>
    <dbReference type="NCBI Taxonomy" id="1559"/>
    <lineage>
        <taxon>Bacteria</taxon>
        <taxon>Bacillati</taxon>
        <taxon>Bacillota</taxon>
        <taxon>Clostridia</taxon>
        <taxon>Eubacteriales</taxon>
        <taxon>Clostridiaceae</taxon>
        <taxon>Clostridium</taxon>
    </lineage>
</organism>
<protein>
    <submittedName>
        <fullName evidence="1">DUF3788 domain-containing protein</fullName>
    </submittedName>
</protein>
<name>A0A9X4B0U7_9CLOT</name>
<evidence type="ECO:0000313" key="2">
    <source>
        <dbReference type="Proteomes" id="UP001141183"/>
    </source>
</evidence>
<keyword evidence="2" id="KW-1185">Reference proteome</keyword>
<accession>A0A9X4B0U7</accession>
<reference evidence="1" key="1">
    <citation type="submission" date="2022-05" db="EMBL/GenBank/DDBJ databases">
        <title>Draft genome sequence of Clostridium tertium strain CP3 isolated from Peru.</title>
        <authorList>
            <person name="Hurtado R."/>
            <person name="Lima L."/>
            <person name="Sousa T."/>
            <person name="Jaiswal A.K."/>
            <person name="Tiwari S."/>
            <person name="Maturrano L."/>
            <person name="Brenig B."/>
            <person name="Azevedo V."/>
        </authorList>
    </citation>
    <scope>NUCLEOTIDE SEQUENCE</scope>
    <source>
        <strain evidence="1">CP3</strain>
    </source>
</reference>